<dbReference type="PANTHER" id="PTHR43975">
    <property type="entry name" value="ZGC:101858"/>
    <property type="match status" value="1"/>
</dbReference>
<dbReference type="FunFam" id="3.40.50.720:FF:000084">
    <property type="entry name" value="Short-chain dehydrogenase reductase"/>
    <property type="match status" value="1"/>
</dbReference>
<accession>A0AAV4FDG0</accession>
<dbReference type="InterPro" id="IPR036291">
    <property type="entry name" value="NAD(P)-bd_dom_sf"/>
</dbReference>
<evidence type="ECO:0000313" key="2">
    <source>
        <dbReference type="Proteomes" id="UP000762676"/>
    </source>
</evidence>
<gene>
    <name evidence="1" type="ORF">ElyMa_000327000</name>
</gene>
<reference evidence="1 2" key="1">
    <citation type="journal article" date="2021" name="Elife">
        <title>Chloroplast acquisition without the gene transfer in kleptoplastic sea slugs, Plakobranchus ocellatus.</title>
        <authorList>
            <person name="Maeda T."/>
            <person name="Takahashi S."/>
            <person name="Yoshida T."/>
            <person name="Shimamura S."/>
            <person name="Takaki Y."/>
            <person name="Nagai Y."/>
            <person name="Toyoda A."/>
            <person name="Suzuki Y."/>
            <person name="Arimoto A."/>
            <person name="Ishii H."/>
            <person name="Satoh N."/>
            <person name="Nishiyama T."/>
            <person name="Hasebe M."/>
            <person name="Maruyama T."/>
            <person name="Minagawa J."/>
            <person name="Obokata J."/>
            <person name="Shigenobu S."/>
        </authorList>
    </citation>
    <scope>NUCLEOTIDE SEQUENCE [LARGE SCALE GENOMIC DNA]</scope>
</reference>
<dbReference type="Pfam" id="PF13561">
    <property type="entry name" value="adh_short_C2"/>
    <property type="match status" value="1"/>
</dbReference>
<name>A0AAV4FDG0_9GAST</name>
<dbReference type="Proteomes" id="UP000762676">
    <property type="component" value="Unassembled WGS sequence"/>
</dbReference>
<proteinExistence type="predicted"/>
<protein>
    <submittedName>
        <fullName evidence="1">Dehydrogenase/reductase SDR family member 4</fullName>
    </submittedName>
</protein>
<comment type="caution">
    <text evidence="1">The sequence shown here is derived from an EMBL/GenBank/DDBJ whole genome shotgun (WGS) entry which is preliminary data.</text>
</comment>
<dbReference type="AlphaFoldDB" id="A0AAV4FDG0"/>
<keyword evidence="2" id="KW-1185">Reference proteome</keyword>
<dbReference type="SUPFAM" id="SSF51735">
    <property type="entry name" value="NAD(P)-binding Rossmann-fold domains"/>
    <property type="match status" value="1"/>
</dbReference>
<dbReference type="PANTHER" id="PTHR43975:SF2">
    <property type="entry name" value="EG:BACR7A4.14 PROTEIN-RELATED"/>
    <property type="match status" value="1"/>
</dbReference>
<dbReference type="EMBL" id="BMAT01000653">
    <property type="protein sequence ID" value="GFR70400.1"/>
    <property type="molecule type" value="Genomic_DNA"/>
</dbReference>
<organism evidence="1 2">
    <name type="scientific">Elysia marginata</name>
    <dbReference type="NCBI Taxonomy" id="1093978"/>
    <lineage>
        <taxon>Eukaryota</taxon>
        <taxon>Metazoa</taxon>
        <taxon>Spiralia</taxon>
        <taxon>Lophotrochozoa</taxon>
        <taxon>Mollusca</taxon>
        <taxon>Gastropoda</taxon>
        <taxon>Heterobranchia</taxon>
        <taxon>Euthyneura</taxon>
        <taxon>Panpulmonata</taxon>
        <taxon>Sacoglossa</taxon>
        <taxon>Placobranchoidea</taxon>
        <taxon>Plakobranchidae</taxon>
        <taxon>Elysia</taxon>
    </lineage>
</organism>
<sequence>MSDVTGKTVVVSGSSSGIGEGIAILFASLGANVTVCGRDEARLQEVAKTCEKAARDSGHTSKVLTVPGDMTSAEIRKETIQRTVEVFGGLDVLVANHGVHVPSASLETTTEENFDTQINITVKSKLFLIKEAVPYLEKKKGCIVVVSSILSTMPGIYGLPYNMSMSALDHMVRCLALELAPKGIRVNAINPTLVATRIFRGSEFDLVSGDLGEYLAMAHPLEGRFSTVEEQARAVLFLASEAASFISGECLKVDGAATIKGNALNFYTPPSTS</sequence>
<dbReference type="Gene3D" id="3.40.50.720">
    <property type="entry name" value="NAD(P)-binding Rossmann-like Domain"/>
    <property type="match status" value="1"/>
</dbReference>
<dbReference type="InterPro" id="IPR002347">
    <property type="entry name" value="SDR_fam"/>
</dbReference>
<dbReference type="PRINTS" id="PR00081">
    <property type="entry name" value="GDHRDH"/>
</dbReference>
<evidence type="ECO:0000313" key="1">
    <source>
        <dbReference type="EMBL" id="GFR70400.1"/>
    </source>
</evidence>